<dbReference type="PANTHER" id="PTHR12428:SF65">
    <property type="entry name" value="CYTOCHROME C OXIDASE ASSEMBLY PROTEIN COX18, MITOCHONDRIAL"/>
    <property type="match status" value="1"/>
</dbReference>
<evidence type="ECO:0000256" key="6">
    <source>
        <dbReference type="RuleBase" id="RU003945"/>
    </source>
</evidence>
<evidence type="ECO:0000256" key="4">
    <source>
        <dbReference type="ARBA" id="ARBA00022989"/>
    </source>
</evidence>
<evidence type="ECO:0000313" key="11">
    <source>
        <dbReference type="EMBL" id="KDR78262.1"/>
    </source>
</evidence>
<sequence length="446" mass="48383">MVFSSSVSLGIRQGTLRMSSKGLKVTSIRFCLSDTRLFSSTLLPSIRTGRKLNVAQPPVTSRNLSLWGWGSASKTTPPPADEASNAVEETSTSATLTESTPTSVTDSSSPIDASSFLTDTSAAVEGASSSADAEPILSGVTDAIINNVPAALQYGDLAAMGLAGWSPAGLVRWSMEVIHVTAGIPWFWTIVAGSALWRLVCVPLAVKGMQASARMQPYQKELLALQENIKKTTATKDPIEVKKASLMMQEFYKKHNINPLGGVVSLVQLPITLGLFFGVQKLCQLPLEQLKDSGFSLLPDLTVADPTYIMPLALCAMINAQILVGARDINTAERPDMGHFMNVFRILTIPGVFFMASFPSGLLLSLMTTAFLTTVQSLVLRLPAVRRYLDMPVSPPSAQGRLPPILSTFRRGKSWFTDDLNNRVEKARREALERQRAAKRATKRRL</sequence>
<keyword evidence="5 9" id="KW-0472">Membrane</keyword>
<evidence type="ECO:0000256" key="1">
    <source>
        <dbReference type="ARBA" id="ARBA00004141"/>
    </source>
</evidence>
<dbReference type="GO" id="GO:0005743">
    <property type="term" value="C:mitochondrial inner membrane"/>
    <property type="evidence" value="ECO:0007669"/>
    <property type="project" value="TreeGrafter"/>
</dbReference>
<evidence type="ECO:0000256" key="5">
    <source>
        <dbReference type="ARBA" id="ARBA00023136"/>
    </source>
</evidence>
<evidence type="ECO:0000256" key="8">
    <source>
        <dbReference type="SAM" id="MobiDB-lite"/>
    </source>
</evidence>
<evidence type="ECO:0000259" key="10">
    <source>
        <dbReference type="Pfam" id="PF02096"/>
    </source>
</evidence>
<organism evidence="11 12">
    <name type="scientific">Galerina marginata (strain CBS 339.88)</name>
    <dbReference type="NCBI Taxonomy" id="685588"/>
    <lineage>
        <taxon>Eukaryota</taxon>
        <taxon>Fungi</taxon>
        <taxon>Dikarya</taxon>
        <taxon>Basidiomycota</taxon>
        <taxon>Agaricomycotina</taxon>
        <taxon>Agaricomycetes</taxon>
        <taxon>Agaricomycetidae</taxon>
        <taxon>Agaricales</taxon>
        <taxon>Agaricineae</taxon>
        <taxon>Strophariaceae</taxon>
        <taxon>Galerina</taxon>
    </lineage>
</organism>
<name>A0A067T7B8_GALM3</name>
<keyword evidence="7" id="KW-0175">Coiled coil</keyword>
<feature type="transmembrane region" description="Helical" evidence="9">
    <location>
        <begin position="308"/>
        <end position="326"/>
    </location>
</feature>
<feature type="region of interest" description="Disordered" evidence="8">
    <location>
        <begin position="66"/>
        <end position="112"/>
    </location>
</feature>
<feature type="compositionally biased region" description="Low complexity" evidence="8">
    <location>
        <begin position="88"/>
        <end position="109"/>
    </location>
</feature>
<protein>
    <recommendedName>
        <fullName evidence="10">Membrane insertase YidC/Oxa/ALB C-terminal domain-containing protein</fullName>
    </recommendedName>
</protein>
<dbReference type="CDD" id="cd20069">
    <property type="entry name" value="5TM_Oxa1-like"/>
    <property type="match status" value="1"/>
</dbReference>
<dbReference type="Proteomes" id="UP000027222">
    <property type="component" value="Unassembled WGS sequence"/>
</dbReference>
<feature type="coiled-coil region" evidence="7">
    <location>
        <begin position="417"/>
        <end position="444"/>
    </location>
</feature>
<reference evidence="12" key="1">
    <citation type="journal article" date="2014" name="Proc. Natl. Acad. Sci. U.S.A.">
        <title>Extensive sampling of basidiomycete genomes demonstrates inadequacy of the white-rot/brown-rot paradigm for wood decay fungi.</title>
        <authorList>
            <person name="Riley R."/>
            <person name="Salamov A.A."/>
            <person name="Brown D.W."/>
            <person name="Nagy L.G."/>
            <person name="Floudas D."/>
            <person name="Held B.W."/>
            <person name="Levasseur A."/>
            <person name="Lombard V."/>
            <person name="Morin E."/>
            <person name="Otillar R."/>
            <person name="Lindquist E.A."/>
            <person name="Sun H."/>
            <person name="LaButti K.M."/>
            <person name="Schmutz J."/>
            <person name="Jabbour D."/>
            <person name="Luo H."/>
            <person name="Baker S.E."/>
            <person name="Pisabarro A.G."/>
            <person name="Walton J.D."/>
            <person name="Blanchette R.A."/>
            <person name="Henrissat B."/>
            <person name="Martin F."/>
            <person name="Cullen D."/>
            <person name="Hibbett D.S."/>
            <person name="Grigoriev I.V."/>
        </authorList>
    </citation>
    <scope>NUCLEOTIDE SEQUENCE [LARGE SCALE GENOMIC DNA]</scope>
    <source>
        <strain evidence="12">CBS 339.88</strain>
    </source>
</reference>
<keyword evidence="4 9" id="KW-1133">Transmembrane helix</keyword>
<accession>A0A067T7B8</accession>
<dbReference type="PANTHER" id="PTHR12428">
    <property type="entry name" value="OXA1"/>
    <property type="match status" value="1"/>
</dbReference>
<dbReference type="OrthoDB" id="2148490at2759"/>
<dbReference type="STRING" id="685588.A0A067T7B8"/>
<gene>
    <name evidence="11" type="ORF">GALMADRAFT_245348</name>
</gene>
<feature type="transmembrane region" description="Helical" evidence="9">
    <location>
        <begin position="257"/>
        <end position="279"/>
    </location>
</feature>
<feature type="transmembrane region" description="Helical" evidence="9">
    <location>
        <begin position="186"/>
        <end position="206"/>
    </location>
</feature>
<dbReference type="InterPro" id="IPR028055">
    <property type="entry name" value="YidC/Oxa/ALB_C"/>
</dbReference>
<keyword evidence="3 6" id="KW-0812">Transmembrane</keyword>
<dbReference type="GO" id="GO:0032979">
    <property type="term" value="P:protein insertion into mitochondrial inner membrane from matrix"/>
    <property type="evidence" value="ECO:0007669"/>
    <property type="project" value="TreeGrafter"/>
</dbReference>
<evidence type="ECO:0000256" key="2">
    <source>
        <dbReference type="ARBA" id="ARBA00009877"/>
    </source>
</evidence>
<dbReference type="EMBL" id="KL142375">
    <property type="protein sequence ID" value="KDR78262.1"/>
    <property type="molecule type" value="Genomic_DNA"/>
</dbReference>
<evidence type="ECO:0000256" key="3">
    <source>
        <dbReference type="ARBA" id="ARBA00022692"/>
    </source>
</evidence>
<dbReference type="HOGENOM" id="CLU_029282_6_1_1"/>
<dbReference type="InterPro" id="IPR001708">
    <property type="entry name" value="YidC/ALB3/OXA1/COX18"/>
</dbReference>
<dbReference type="Pfam" id="PF02096">
    <property type="entry name" value="60KD_IMP"/>
    <property type="match status" value="1"/>
</dbReference>
<dbReference type="AlphaFoldDB" id="A0A067T7B8"/>
<feature type="domain" description="Membrane insertase YidC/Oxa/ALB C-terminal" evidence="10">
    <location>
        <begin position="186"/>
        <end position="380"/>
    </location>
</feature>
<evidence type="ECO:0000256" key="7">
    <source>
        <dbReference type="SAM" id="Coils"/>
    </source>
</evidence>
<comment type="similarity">
    <text evidence="2 6">Belongs to the OXA1/ALB3/YidC family.</text>
</comment>
<dbReference type="GO" id="GO:0032977">
    <property type="term" value="F:membrane insertase activity"/>
    <property type="evidence" value="ECO:0007669"/>
    <property type="project" value="InterPro"/>
</dbReference>
<keyword evidence="12" id="KW-1185">Reference proteome</keyword>
<evidence type="ECO:0000256" key="9">
    <source>
        <dbReference type="SAM" id="Phobius"/>
    </source>
</evidence>
<evidence type="ECO:0000313" key="12">
    <source>
        <dbReference type="Proteomes" id="UP000027222"/>
    </source>
</evidence>
<proteinExistence type="inferred from homology"/>
<comment type="subcellular location">
    <subcellularLocation>
        <location evidence="1 6">Membrane</location>
        <topology evidence="1 6">Multi-pass membrane protein</topology>
    </subcellularLocation>
</comment>